<evidence type="ECO:0000313" key="2">
    <source>
        <dbReference type="Proteomes" id="UP000302139"/>
    </source>
</evidence>
<comment type="caution">
    <text evidence="1">The sequence shown here is derived from an EMBL/GenBank/DDBJ whole genome shotgun (WGS) entry which is preliminary data.</text>
</comment>
<dbReference type="EMBL" id="BJHX01000001">
    <property type="protein sequence ID" value="GDY63408.1"/>
    <property type="molecule type" value="Genomic_DNA"/>
</dbReference>
<organism evidence="1 2">
    <name type="scientific">Streptomyces avermitilis</name>
    <dbReference type="NCBI Taxonomy" id="33903"/>
    <lineage>
        <taxon>Bacteria</taxon>
        <taxon>Bacillati</taxon>
        <taxon>Actinomycetota</taxon>
        <taxon>Actinomycetes</taxon>
        <taxon>Kitasatosporales</taxon>
        <taxon>Streptomycetaceae</taxon>
        <taxon>Streptomyces</taxon>
    </lineage>
</organism>
<name>A0A4D4LY04_STRAX</name>
<accession>A0A4D4LY04</accession>
<dbReference type="Proteomes" id="UP000302139">
    <property type="component" value="Unassembled WGS sequence"/>
</dbReference>
<evidence type="ECO:0000313" key="1">
    <source>
        <dbReference type="EMBL" id="GDY63408.1"/>
    </source>
</evidence>
<gene>
    <name evidence="1" type="ORF">SAV14893_028010</name>
</gene>
<dbReference type="AlphaFoldDB" id="A0A4D4LY04"/>
<reference evidence="1 2" key="1">
    <citation type="submission" date="2019-04" db="EMBL/GenBank/DDBJ databases">
        <title>Draft genome sequences of Streptomyces avermitilis NBRC 14893.</title>
        <authorList>
            <person name="Komaki H."/>
            <person name="Tamura T."/>
            <person name="Hosoyama A."/>
        </authorList>
    </citation>
    <scope>NUCLEOTIDE SEQUENCE [LARGE SCALE GENOMIC DNA]</scope>
    <source>
        <strain evidence="1 2">NBRC 14893</strain>
    </source>
</reference>
<protein>
    <submittedName>
        <fullName evidence="1">Uncharacterized protein</fullName>
    </submittedName>
</protein>
<proteinExistence type="predicted"/>
<sequence>MVAQHQRLAGVERGGDPAAFLGVHRDPRVRVVQRVVLVEGAALLGDRVQQVAERGQGAPVHGVAVGDGHDVGAGGMHLGVHGECRLVDVVAALDHLPRGVHHHKITHGHMLERHSERVDPEAVAVLGIARGDVAGDPVLESEPPEEPQGAGQPFLAMRALVVQ</sequence>